<feature type="chain" id="PRO_5013187138" description="Peptidase C39-like domain-containing protein" evidence="1">
    <location>
        <begin position="30"/>
        <end position="296"/>
    </location>
</feature>
<keyword evidence="1" id="KW-0732">Signal</keyword>
<accession>A0A1Y5I1C3</accession>
<evidence type="ECO:0008006" key="4">
    <source>
        <dbReference type="Google" id="ProtNLM"/>
    </source>
</evidence>
<evidence type="ECO:0000313" key="3">
    <source>
        <dbReference type="Proteomes" id="UP000227088"/>
    </source>
</evidence>
<dbReference type="EMBL" id="MABE01000222">
    <property type="protein sequence ID" value="OUS40885.1"/>
    <property type="molecule type" value="Genomic_DNA"/>
</dbReference>
<organism evidence="2 3">
    <name type="scientific">Oleispira antarctica</name>
    <dbReference type="NCBI Taxonomy" id="188908"/>
    <lineage>
        <taxon>Bacteria</taxon>
        <taxon>Pseudomonadati</taxon>
        <taxon>Pseudomonadota</taxon>
        <taxon>Gammaproteobacteria</taxon>
        <taxon>Oceanospirillales</taxon>
        <taxon>Oceanospirillaceae</taxon>
        <taxon>Oleispira</taxon>
    </lineage>
</organism>
<evidence type="ECO:0000313" key="2">
    <source>
        <dbReference type="EMBL" id="OUS40885.1"/>
    </source>
</evidence>
<dbReference type="Proteomes" id="UP000227088">
    <property type="component" value="Unassembled WGS sequence"/>
</dbReference>
<sequence length="296" mass="33173">MSTAKWISFSLYLFLLLSQFSVLSQQASAEIYRCQLDAQKSPVFTDSRFKCEHKKAQLLSVKAPINIIERKVLASIPDLSQRDPSANFPDDGRKYCAPVAVSNSLSTAMGGMPSTQQIELARTLGSADYMATGTKGTSPKQLLQGLERYLDTHKTSQPSFYKSKLEYRGQLSVARKYNRDLDRQAELPWLINGIKQEKHIWLNIGWYQTQANGKQKRIGGHWVTLVGYEKLGSLKDGKGEYLIINDPATRGGDNQEQLTVNMTKLNGRMGYQLMNQASMPKKADMAWLDGAIQLAL</sequence>
<proteinExistence type="predicted"/>
<evidence type="ECO:0000256" key="1">
    <source>
        <dbReference type="SAM" id="SignalP"/>
    </source>
</evidence>
<feature type="signal peptide" evidence="1">
    <location>
        <begin position="1"/>
        <end position="29"/>
    </location>
</feature>
<gene>
    <name evidence="2" type="ORF">A9R00_03755</name>
</gene>
<dbReference type="AlphaFoldDB" id="A0A1Y5I1C3"/>
<reference evidence="3" key="1">
    <citation type="journal article" date="2017" name="Proc. Natl. Acad. Sci. U.S.A.">
        <title>Simulation of Deepwater Horizon oil plume reveals substrate specialization within a complex community of hydrocarbon degraders.</title>
        <authorList>
            <person name="Hu P."/>
            <person name="Dubinsky E.A."/>
            <person name="Probst A.J."/>
            <person name="Wang J."/>
            <person name="Sieber C.M.K."/>
            <person name="Tom L.M."/>
            <person name="Gardinali P."/>
            <person name="Banfield J.F."/>
            <person name="Atlas R.M."/>
            <person name="Andersen G.L."/>
        </authorList>
    </citation>
    <scope>NUCLEOTIDE SEQUENCE [LARGE SCALE GENOMIC DNA]</scope>
</reference>
<protein>
    <recommendedName>
        <fullName evidence="4">Peptidase C39-like domain-containing protein</fullName>
    </recommendedName>
</protein>
<name>A0A1Y5I1C3_OLEAN</name>
<comment type="caution">
    <text evidence="2">The sequence shown here is derived from an EMBL/GenBank/DDBJ whole genome shotgun (WGS) entry which is preliminary data.</text>
</comment>